<proteinExistence type="predicted"/>
<feature type="compositionally biased region" description="Polar residues" evidence="3">
    <location>
        <begin position="31"/>
        <end position="42"/>
    </location>
</feature>
<dbReference type="InterPro" id="IPR050568">
    <property type="entry name" value="Transcr_DNA_Rep_Reg"/>
</dbReference>
<feature type="region of interest" description="Disordered" evidence="3">
    <location>
        <begin position="1"/>
        <end position="45"/>
    </location>
</feature>
<dbReference type="STRING" id="45354.A0A1L0FWM4"/>
<keyword evidence="2" id="KW-0539">Nucleus</keyword>
<dbReference type="CDD" id="cd22929">
    <property type="entry name" value="HFD_POLE4-like"/>
    <property type="match status" value="1"/>
</dbReference>
<comment type="subcellular location">
    <subcellularLocation>
        <location evidence="1">Nucleus</location>
    </subcellularLocation>
</comment>
<evidence type="ECO:0000313" key="6">
    <source>
        <dbReference type="Proteomes" id="UP000182334"/>
    </source>
</evidence>
<dbReference type="AlphaFoldDB" id="A0A1L0FWM4"/>
<evidence type="ECO:0000259" key="4">
    <source>
        <dbReference type="Pfam" id="PF00808"/>
    </source>
</evidence>
<feature type="domain" description="Transcription factor CBF/NF-Y/archaeal histone" evidence="4">
    <location>
        <begin position="58"/>
        <end position="122"/>
    </location>
</feature>
<dbReference type="InterPro" id="IPR009072">
    <property type="entry name" value="Histone-fold"/>
</dbReference>
<name>A0A1L0FWM4_9ASCO</name>
<dbReference type="GO" id="GO:0006261">
    <property type="term" value="P:DNA-templated DNA replication"/>
    <property type="evidence" value="ECO:0007669"/>
    <property type="project" value="TreeGrafter"/>
</dbReference>
<evidence type="ECO:0000256" key="3">
    <source>
        <dbReference type="SAM" id="MobiDB-lite"/>
    </source>
</evidence>
<sequence length="224" mass="24484">MSSLPSSQVGPSETPETTPGPEETSPVVTTNAETTTQPSNGTAEAEDEIMDEVDETMMSLPLSKIKRIFKMDPDYFGSSASAVYATGVATELFVQYLTEHASMLAKMDKRKKIQYKDFSNAVSSQEALYFLSDTIPKTQTVELAIKERKINLTEEDKKKYGEDEAGDAEEVQAAPGSRPAPVLPKGQSSLPFEPVAKPTIKKAVIHDLMSNDDDVRENDAMIVD</sequence>
<evidence type="ECO:0000256" key="2">
    <source>
        <dbReference type="ARBA" id="ARBA00023242"/>
    </source>
</evidence>
<organism evidence="5 6">
    <name type="scientific">Sungouiella intermedia</name>
    <dbReference type="NCBI Taxonomy" id="45354"/>
    <lineage>
        <taxon>Eukaryota</taxon>
        <taxon>Fungi</taxon>
        <taxon>Dikarya</taxon>
        <taxon>Ascomycota</taxon>
        <taxon>Saccharomycotina</taxon>
        <taxon>Pichiomycetes</taxon>
        <taxon>Metschnikowiaceae</taxon>
        <taxon>Sungouiella</taxon>
    </lineage>
</organism>
<dbReference type="PANTHER" id="PTHR10252">
    <property type="entry name" value="HISTONE-LIKE TRANSCRIPTION FACTOR CCAAT-RELATED"/>
    <property type="match status" value="1"/>
</dbReference>
<evidence type="ECO:0000256" key="1">
    <source>
        <dbReference type="ARBA" id="ARBA00004123"/>
    </source>
</evidence>
<keyword evidence="6" id="KW-1185">Reference proteome</keyword>
<gene>
    <name evidence="5" type="ORF">SAMEA4029010_CIC11G00000005643</name>
</gene>
<dbReference type="Gene3D" id="1.10.20.10">
    <property type="entry name" value="Histone, subunit A"/>
    <property type="match status" value="1"/>
</dbReference>
<dbReference type="OrthoDB" id="636685at2759"/>
<feature type="region of interest" description="Disordered" evidence="3">
    <location>
        <begin position="157"/>
        <end position="192"/>
    </location>
</feature>
<dbReference type="Proteomes" id="UP000182334">
    <property type="component" value="Chromosome II"/>
</dbReference>
<dbReference type="SUPFAM" id="SSF47113">
    <property type="entry name" value="Histone-fold"/>
    <property type="match status" value="1"/>
</dbReference>
<dbReference type="EMBL" id="LT635757">
    <property type="protein sequence ID" value="SGZ48986.1"/>
    <property type="molecule type" value="Genomic_DNA"/>
</dbReference>
<dbReference type="InterPro" id="IPR003958">
    <property type="entry name" value="CBFA_NFYB_domain"/>
</dbReference>
<feature type="compositionally biased region" description="Low complexity" evidence="3">
    <location>
        <begin position="10"/>
        <end position="30"/>
    </location>
</feature>
<protein>
    <submittedName>
        <fullName evidence="5">CIC11C00000005643</fullName>
    </submittedName>
</protein>
<reference evidence="5 6" key="1">
    <citation type="submission" date="2016-10" db="EMBL/GenBank/DDBJ databases">
        <authorList>
            <person name="de Groot N.N."/>
        </authorList>
    </citation>
    <scope>NUCLEOTIDE SEQUENCE [LARGE SCALE GENOMIC DNA]</scope>
    <source>
        <strain evidence="5 6">CBS 141442</strain>
    </source>
</reference>
<dbReference type="GO" id="GO:0046982">
    <property type="term" value="F:protein heterodimerization activity"/>
    <property type="evidence" value="ECO:0007669"/>
    <property type="project" value="InterPro"/>
</dbReference>
<accession>A0A1L0FWM4</accession>
<dbReference type="GO" id="GO:0008623">
    <property type="term" value="C:CHRAC"/>
    <property type="evidence" value="ECO:0007669"/>
    <property type="project" value="TreeGrafter"/>
</dbReference>
<dbReference type="Pfam" id="PF00808">
    <property type="entry name" value="CBFD_NFYB_HMF"/>
    <property type="match status" value="1"/>
</dbReference>
<evidence type="ECO:0000313" key="5">
    <source>
        <dbReference type="EMBL" id="SGZ48986.1"/>
    </source>
</evidence>
<dbReference type="PANTHER" id="PTHR10252:SF151">
    <property type="entry name" value="DNA POLYMERASE EPSILON NONCATALYTIC SUBUNIT"/>
    <property type="match status" value="1"/>
</dbReference>